<dbReference type="GO" id="GO:0009247">
    <property type="term" value="P:glycolipid biosynthetic process"/>
    <property type="evidence" value="ECO:0007669"/>
    <property type="project" value="TreeGrafter"/>
</dbReference>
<evidence type="ECO:0000313" key="3">
    <source>
        <dbReference type="EMBL" id="KAF1840483.1"/>
    </source>
</evidence>
<evidence type="ECO:0000259" key="2">
    <source>
        <dbReference type="Pfam" id="PF03435"/>
    </source>
</evidence>
<evidence type="ECO:0000256" key="1">
    <source>
        <dbReference type="ARBA" id="ARBA00038048"/>
    </source>
</evidence>
<protein>
    <recommendedName>
        <fullName evidence="2">Saccharopine dehydrogenase NADP binding domain-containing protein</fullName>
    </recommendedName>
</protein>
<dbReference type="InterPro" id="IPR036291">
    <property type="entry name" value="NAD(P)-bd_dom_sf"/>
</dbReference>
<name>A0A9P4G7I4_9PLEO</name>
<evidence type="ECO:0000313" key="4">
    <source>
        <dbReference type="Proteomes" id="UP000800039"/>
    </source>
</evidence>
<dbReference type="InterPro" id="IPR051276">
    <property type="entry name" value="Saccharopine_DH-like_oxidrdct"/>
</dbReference>
<dbReference type="Pfam" id="PF03435">
    <property type="entry name" value="Sacchrp_dh_NADP"/>
    <property type="match status" value="1"/>
</dbReference>
<dbReference type="PANTHER" id="PTHR12286:SF5">
    <property type="entry name" value="SACCHAROPINE DEHYDROGENASE-LIKE OXIDOREDUCTASE"/>
    <property type="match status" value="1"/>
</dbReference>
<keyword evidence="4" id="KW-1185">Reference proteome</keyword>
<gene>
    <name evidence="3" type="ORF">K460DRAFT_371672</name>
</gene>
<comment type="caution">
    <text evidence="3">The sequence shown here is derived from an EMBL/GenBank/DDBJ whole genome shotgun (WGS) entry which is preliminary data.</text>
</comment>
<dbReference type="AlphaFoldDB" id="A0A9P4G7I4"/>
<dbReference type="RefSeq" id="XP_040783046.1">
    <property type="nucleotide sequence ID" value="XM_040934393.1"/>
</dbReference>
<organism evidence="3 4">
    <name type="scientific">Cucurbitaria berberidis CBS 394.84</name>
    <dbReference type="NCBI Taxonomy" id="1168544"/>
    <lineage>
        <taxon>Eukaryota</taxon>
        <taxon>Fungi</taxon>
        <taxon>Dikarya</taxon>
        <taxon>Ascomycota</taxon>
        <taxon>Pezizomycotina</taxon>
        <taxon>Dothideomycetes</taxon>
        <taxon>Pleosporomycetidae</taxon>
        <taxon>Pleosporales</taxon>
        <taxon>Pleosporineae</taxon>
        <taxon>Cucurbitariaceae</taxon>
        <taxon>Cucurbitaria</taxon>
    </lineage>
</organism>
<dbReference type="InterPro" id="IPR005097">
    <property type="entry name" value="Sacchrp_dh_NADP-bd"/>
</dbReference>
<sequence>MASKSNRQYDLILLGATGYTGKLTAEYITKHLPRDLKWAVAGRKHGKLADVVEGLREVDPDNKQPAIEATEFSKEGLDVLVRKTRVLITTVGPFHLHGSAVMEACANAGTHYIDSSGETPWVYEVTQKYHKLAESNQAILITQCAMDSAPADLAAYVLASFLRAKFDEGTAELVHGVQEFNNAMSGGTLHSLITVASSYPLSHLREASRPLSLCVDGALPAVSPTTLNMLGSHRKPGIGLLTDSVIGISDTNLVYRSWSLMGGGEYYGPRFSYFTGMKAANRASGFLWHLAMTAAMPMLLLPPVRKLLTTFVTQPGEGPTKE</sequence>
<comment type="similarity">
    <text evidence="1">Belongs to the saccharopine dehydrogenase family.</text>
</comment>
<dbReference type="GeneID" id="63851644"/>
<dbReference type="PANTHER" id="PTHR12286">
    <property type="entry name" value="SACCHAROPINE DEHYDROGENASE-LIKE OXIDOREDUCTASE"/>
    <property type="match status" value="1"/>
</dbReference>
<proteinExistence type="inferred from homology"/>
<dbReference type="GO" id="GO:0005886">
    <property type="term" value="C:plasma membrane"/>
    <property type="evidence" value="ECO:0007669"/>
    <property type="project" value="TreeGrafter"/>
</dbReference>
<dbReference type="SUPFAM" id="SSF51735">
    <property type="entry name" value="NAD(P)-binding Rossmann-fold domains"/>
    <property type="match status" value="1"/>
</dbReference>
<dbReference type="OrthoDB" id="10268090at2759"/>
<dbReference type="Gene3D" id="3.40.50.720">
    <property type="entry name" value="NAD(P)-binding Rossmann-like Domain"/>
    <property type="match status" value="1"/>
</dbReference>
<accession>A0A9P4G7I4</accession>
<dbReference type="GO" id="GO:0005811">
    <property type="term" value="C:lipid droplet"/>
    <property type="evidence" value="ECO:0007669"/>
    <property type="project" value="TreeGrafter"/>
</dbReference>
<dbReference type="GO" id="GO:0005739">
    <property type="term" value="C:mitochondrion"/>
    <property type="evidence" value="ECO:0007669"/>
    <property type="project" value="TreeGrafter"/>
</dbReference>
<reference evidence="3" key="1">
    <citation type="submission" date="2020-01" db="EMBL/GenBank/DDBJ databases">
        <authorList>
            <consortium name="DOE Joint Genome Institute"/>
            <person name="Haridas S."/>
            <person name="Albert R."/>
            <person name="Binder M."/>
            <person name="Bloem J."/>
            <person name="Labutti K."/>
            <person name="Salamov A."/>
            <person name="Andreopoulos B."/>
            <person name="Baker S.E."/>
            <person name="Barry K."/>
            <person name="Bills G."/>
            <person name="Bluhm B.H."/>
            <person name="Cannon C."/>
            <person name="Castanera R."/>
            <person name="Culley D.E."/>
            <person name="Daum C."/>
            <person name="Ezra D."/>
            <person name="Gonzalez J.B."/>
            <person name="Henrissat B."/>
            <person name="Kuo A."/>
            <person name="Liang C."/>
            <person name="Lipzen A."/>
            <person name="Lutzoni F."/>
            <person name="Magnuson J."/>
            <person name="Mondo S."/>
            <person name="Nolan M."/>
            <person name="Ohm R."/>
            <person name="Pangilinan J."/>
            <person name="Park H.-J."/>
            <person name="Ramirez L."/>
            <person name="Alfaro M."/>
            <person name="Sun H."/>
            <person name="Tritt A."/>
            <person name="Yoshinaga Y."/>
            <person name="Zwiers L.-H."/>
            <person name="Turgeon B.G."/>
            <person name="Goodwin S.B."/>
            <person name="Spatafora J.W."/>
            <person name="Crous P.W."/>
            <person name="Grigoriev I.V."/>
        </authorList>
    </citation>
    <scope>NUCLEOTIDE SEQUENCE</scope>
    <source>
        <strain evidence="3">CBS 394.84</strain>
    </source>
</reference>
<dbReference type="Proteomes" id="UP000800039">
    <property type="component" value="Unassembled WGS sequence"/>
</dbReference>
<feature type="domain" description="Saccharopine dehydrogenase NADP binding" evidence="2">
    <location>
        <begin position="12"/>
        <end position="139"/>
    </location>
</feature>
<dbReference type="EMBL" id="ML976620">
    <property type="protein sequence ID" value="KAF1840483.1"/>
    <property type="molecule type" value="Genomic_DNA"/>
</dbReference>